<evidence type="ECO:0000256" key="10">
    <source>
        <dbReference type="ARBA" id="ARBA00068717"/>
    </source>
</evidence>
<keyword evidence="8" id="KW-0472">Membrane</keyword>
<comment type="similarity">
    <text evidence="2 12">Belongs to the short-chain dehydrogenases/reductases (SDR) family.</text>
</comment>
<keyword evidence="14" id="KW-1185">Reference proteome</keyword>
<dbReference type="GO" id="GO:0052650">
    <property type="term" value="F:all-trans-retinol dehydrogenase (NADP+) activity"/>
    <property type="evidence" value="ECO:0007669"/>
    <property type="project" value="UniProtKB-ARBA"/>
</dbReference>
<dbReference type="Pfam" id="PF00106">
    <property type="entry name" value="adh_short"/>
    <property type="match status" value="1"/>
</dbReference>
<comment type="subcellular location">
    <subcellularLocation>
        <location evidence="1">Membrane</location>
        <topology evidence="1">Multi-pass membrane protein</topology>
    </subcellularLocation>
</comment>
<evidence type="ECO:0000256" key="8">
    <source>
        <dbReference type="ARBA" id="ARBA00023136"/>
    </source>
</evidence>
<keyword evidence="7" id="KW-0443">Lipid metabolism</keyword>
<dbReference type="VEuPathDB" id="FungiDB:Z518_08490"/>
<dbReference type="Proteomes" id="UP000053617">
    <property type="component" value="Unassembled WGS sequence"/>
</dbReference>
<evidence type="ECO:0000256" key="3">
    <source>
        <dbReference type="ARBA" id="ARBA00022692"/>
    </source>
</evidence>
<dbReference type="HOGENOM" id="CLU_010194_5_2_1"/>
<organism evidence="13 14">
    <name type="scientific">Rhinocladiella mackenziei CBS 650.93</name>
    <dbReference type="NCBI Taxonomy" id="1442369"/>
    <lineage>
        <taxon>Eukaryota</taxon>
        <taxon>Fungi</taxon>
        <taxon>Dikarya</taxon>
        <taxon>Ascomycota</taxon>
        <taxon>Pezizomycotina</taxon>
        <taxon>Eurotiomycetes</taxon>
        <taxon>Chaetothyriomycetidae</taxon>
        <taxon>Chaetothyriales</taxon>
        <taxon>Herpotrichiellaceae</taxon>
        <taxon>Rhinocladiella</taxon>
    </lineage>
</organism>
<reference evidence="13 14" key="1">
    <citation type="submission" date="2015-01" db="EMBL/GenBank/DDBJ databases">
        <title>The Genome Sequence of Rhinocladiella mackenzie CBS 650.93.</title>
        <authorList>
            <consortium name="The Broad Institute Genomics Platform"/>
            <person name="Cuomo C."/>
            <person name="de Hoog S."/>
            <person name="Gorbushina A."/>
            <person name="Stielow B."/>
            <person name="Teixiera M."/>
            <person name="Abouelleil A."/>
            <person name="Chapman S.B."/>
            <person name="Priest M."/>
            <person name="Young S.K."/>
            <person name="Wortman J."/>
            <person name="Nusbaum C."/>
            <person name="Birren B."/>
        </authorList>
    </citation>
    <scope>NUCLEOTIDE SEQUENCE [LARGE SCALE GENOMIC DNA]</scope>
    <source>
        <strain evidence="13 14">CBS 650.93</strain>
    </source>
</reference>
<dbReference type="GeneID" id="25296561"/>
<evidence type="ECO:0000256" key="12">
    <source>
        <dbReference type="RuleBase" id="RU000363"/>
    </source>
</evidence>
<evidence type="ECO:0000256" key="11">
    <source>
        <dbReference type="ARBA" id="ARBA00082544"/>
    </source>
</evidence>
<dbReference type="PRINTS" id="PR00081">
    <property type="entry name" value="GDHRDH"/>
</dbReference>
<evidence type="ECO:0000256" key="1">
    <source>
        <dbReference type="ARBA" id="ARBA00004141"/>
    </source>
</evidence>
<evidence type="ECO:0000256" key="2">
    <source>
        <dbReference type="ARBA" id="ARBA00006484"/>
    </source>
</evidence>
<dbReference type="AlphaFoldDB" id="A0A0D2I9M7"/>
<keyword evidence="3" id="KW-0812">Transmembrane</keyword>
<evidence type="ECO:0000256" key="6">
    <source>
        <dbReference type="ARBA" id="ARBA00023002"/>
    </source>
</evidence>
<dbReference type="STRING" id="1442369.A0A0D2I9M7"/>
<dbReference type="SUPFAM" id="SSF51735">
    <property type="entry name" value="NAD(P)-binding Rossmann-fold domains"/>
    <property type="match status" value="1"/>
</dbReference>
<evidence type="ECO:0000313" key="13">
    <source>
        <dbReference type="EMBL" id="KIX02549.1"/>
    </source>
</evidence>
<evidence type="ECO:0000256" key="7">
    <source>
        <dbReference type="ARBA" id="ARBA00023098"/>
    </source>
</evidence>
<dbReference type="InterPro" id="IPR002347">
    <property type="entry name" value="SDR_fam"/>
</dbReference>
<comment type="function">
    <text evidence="9">Catalyzes the reduction of all-trans-retinal to all-trans-retinol in the presence of NADPH.</text>
</comment>
<evidence type="ECO:0000256" key="9">
    <source>
        <dbReference type="ARBA" id="ARBA00059620"/>
    </source>
</evidence>
<keyword evidence="5" id="KW-1133">Transmembrane helix</keyword>
<dbReference type="FunFam" id="3.40.50.720:FF:000131">
    <property type="entry name" value="Short-chain dehydrogenase/reductase 3"/>
    <property type="match status" value="1"/>
</dbReference>
<evidence type="ECO:0000313" key="14">
    <source>
        <dbReference type="Proteomes" id="UP000053617"/>
    </source>
</evidence>
<dbReference type="PANTHER" id="PTHR24322">
    <property type="entry name" value="PKSB"/>
    <property type="match status" value="1"/>
</dbReference>
<dbReference type="GO" id="GO:0016020">
    <property type="term" value="C:membrane"/>
    <property type="evidence" value="ECO:0007669"/>
    <property type="project" value="UniProtKB-SubCell"/>
</dbReference>
<dbReference type="InterPro" id="IPR036291">
    <property type="entry name" value="NAD(P)-bd_dom_sf"/>
</dbReference>
<name>A0A0D2I9M7_9EURO</name>
<proteinExistence type="inferred from homology"/>
<protein>
    <recommendedName>
        <fullName evidence="10">Short-chain dehydrogenase/reductase 3</fullName>
    </recommendedName>
    <alternativeName>
        <fullName evidence="11">Retinal short-chain dehydrogenase/reductase 1</fullName>
    </alternativeName>
</protein>
<dbReference type="CDD" id="cd05339">
    <property type="entry name" value="17beta-HSDXI-like_SDR_c"/>
    <property type="match status" value="1"/>
</dbReference>
<dbReference type="PANTHER" id="PTHR24322:SF736">
    <property type="entry name" value="RETINOL DEHYDROGENASE 10"/>
    <property type="match status" value="1"/>
</dbReference>
<gene>
    <name evidence="13" type="ORF">Z518_08490</name>
</gene>
<dbReference type="PRINTS" id="PR00080">
    <property type="entry name" value="SDRFAMILY"/>
</dbReference>
<keyword evidence="4" id="KW-0521">NADP</keyword>
<dbReference type="EMBL" id="KN847480">
    <property type="protein sequence ID" value="KIX02549.1"/>
    <property type="molecule type" value="Genomic_DNA"/>
</dbReference>
<sequence length="343" mass="38856">MSSSVQMIARSWSLQPLARFSESVFSHTPEGAHNFFRSRLVQTGLAALLVLRLLKSISNQLSWYSMNNYTRLAPWDPDRELVLITGGSSGIGEQIMKDLAKQKVTVIILDIQEPRSRLPPGVFFYKADVTSRESVKAVAEVIRKDHRDPTILINNAGVGYGRTIIEEPEEMIRLTFEVNILAHFWTVKEFLPSMVRHNHGHIITIASLASFAALGEAVDYACTKAGALAFHEGLTQEIRHWYKAKNIRTSIIHPLWVRTQMIDDLVKAGKHFRQRILSPDDVSRAVLKQIITQSSGQIIIPSSHQPATMLRAFPQWLQEYLRNKNSQDLIRVRALRRSSNGDI</sequence>
<keyword evidence="6" id="KW-0560">Oxidoreductase</keyword>
<evidence type="ECO:0000256" key="4">
    <source>
        <dbReference type="ARBA" id="ARBA00022857"/>
    </source>
</evidence>
<evidence type="ECO:0000256" key="5">
    <source>
        <dbReference type="ARBA" id="ARBA00022989"/>
    </source>
</evidence>
<dbReference type="RefSeq" id="XP_013269685.1">
    <property type="nucleotide sequence ID" value="XM_013414231.1"/>
</dbReference>
<dbReference type="Gene3D" id="3.40.50.720">
    <property type="entry name" value="NAD(P)-binding Rossmann-like Domain"/>
    <property type="match status" value="1"/>
</dbReference>
<dbReference type="OrthoDB" id="10253736at2759"/>
<accession>A0A0D2I9M7</accession>